<organism evidence="2 3">
    <name type="scientific">Megalops atlanticus</name>
    <name type="common">Tarpon</name>
    <name type="synonym">Clupea gigantea</name>
    <dbReference type="NCBI Taxonomy" id="7932"/>
    <lineage>
        <taxon>Eukaryota</taxon>
        <taxon>Metazoa</taxon>
        <taxon>Chordata</taxon>
        <taxon>Craniata</taxon>
        <taxon>Vertebrata</taxon>
        <taxon>Euteleostomi</taxon>
        <taxon>Actinopterygii</taxon>
        <taxon>Neopterygii</taxon>
        <taxon>Teleostei</taxon>
        <taxon>Elopiformes</taxon>
        <taxon>Megalopidae</taxon>
        <taxon>Megalops</taxon>
    </lineage>
</organism>
<accession>A0A9D3QBS2</accession>
<evidence type="ECO:0000313" key="3">
    <source>
        <dbReference type="Proteomes" id="UP001046870"/>
    </source>
</evidence>
<evidence type="ECO:0000313" key="2">
    <source>
        <dbReference type="EMBL" id="KAG7481073.1"/>
    </source>
</evidence>
<dbReference type="EMBL" id="JAFDVH010000004">
    <property type="protein sequence ID" value="KAG7481073.1"/>
    <property type="molecule type" value="Genomic_DNA"/>
</dbReference>
<reference evidence="2" key="1">
    <citation type="submission" date="2021-01" db="EMBL/GenBank/DDBJ databases">
        <authorList>
            <person name="Zahm M."/>
            <person name="Roques C."/>
            <person name="Cabau C."/>
            <person name="Klopp C."/>
            <person name="Donnadieu C."/>
            <person name="Jouanno E."/>
            <person name="Lampietro C."/>
            <person name="Louis A."/>
            <person name="Herpin A."/>
            <person name="Echchiki A."/>
            <person name="Berthelot C."/>
            <person name="Parey E."/>
            <person name="Roest-Crollius H."/>
            <person name="Braasch I."/>
            <person name="Postlethwait J."/>
            <person name="Bobe J."/>
            <person name="Montfort J."/>
            <person name="Bouchez O."/>
            <person name="Begum T."/>
            <person name="Mejri S."/>
            <person name="Adams A."/>
            <person name="Chen W.-J."/>
            <person name="Guiguen Y."/>
        </authorList>
    </citation>
    <scope>NUCLEOTIDE SEQUENCE</scope>
    <source>
        <strain evidence="2">YG-15Mar2019-1</strain>
        <tissue evidence="2">Brain</tissue>
    </source>
</reference>
<feature type="region of interest" description="Disordered" evidence="1">
    <location>
        <begin position="113"/>
        <end position="139"/>
    </location>
</feature>
<dbReference type="Proteomes" id="UP001046870">
    <property type="component" value="Chromosome 4"/>
</dbReference>
<proteinExistence type="predicted"/>
<feature type="compositionally biased region" description="Basic residues" evidence="1">
    <location>
        <begin position="126"/>
        <end position="135"/>
    </location>
</feature>
<keyword evidence="3" id="KW-1185">Reference proteome</keyword>
<dbReference type="AlphaFoldDB" id="A0A9D3QBS2"/>
<sequence length="248" mass="27235">MREAPGLRAGTSSRAGEKPDLIPAVQLQPIFKATVNDILDSVEETLSEYQEKIQRIEAENENLRRSLQGREDENGGAKKDVAGRVNAPLSPETENCAVLKQPSSELKALQTTVTQSNKERDFKENRRFRKKKSHHSAAIAEREAEHVAPTAGTIAGSCNEKAFDDPASTSALEYVNHDLDVEQDCAIDLSTTQASPSLAIKKIKMVNEELDYADPEHYVNVQSPHSPELDSRDSDCGTLKQILPEGAT</sequence>
<feature type="region of interest" description="Disordered" evidence="1">
    <location>
        <begin position="1"/>
        <end position="20"/>
    </location>
</feature>
<gene>
    <name evidence="2" type="ORF">MATL_G00062860</name>
</gene>
<evidence type="ECO:0000256" key="1">
    <source>
        <dbReference type="SAM" id="MobiDB-lite"/>
    </source>
</evidence>
<feature type="compositionally biased region" description="Basic and acidic residues" evidence="1">
    <location>
        <begin position="64"/>
        <end position="82"/>
    </location>
</feature>
<dbReference type="OrthoDB" id="6591996at2759"/>
<protein>
    <submittedName>
        <fullName evidence="2">Uncharacterized protein</fullName>
    </submittedName>
</protein>
<feature type="region of interest" description="Disordered" evidence="1">
    <location>
        <begin position="64"/>
        <end position="88"/>
    </location>
</feature>
<feature type="region of interest" description="Disordered" evidence="1">
    <location>
        <begin position="222"/>
        <end position="248"/>
    </location>
</feature>
<name>A0A9D3QBS2_MEGAT</name>
<comment type="caution">
    <text evidence="2">The sequence shown here is derived from an EMBL/GenBank/DDBJ whole genome shotgun (WGS) entry which is preliminary data.</text>
</comment>